<dbReference type="Gene3D" id="2.60.120.260">
    <property type="entry name" value="Galactose-binding domain-like"/>
    <property type="match status" value="1"/>
</dbReference>
<feature type="signal peptide" evidence="1">
    <location>
        <begin position="1"/>
        <end position="32"/>
    </location>
</feature>
<dbReference type="Pfam" id="PF13472">
    <property type="entry name" value="Lipase_GDSL_2"/>
    <property type="match status" value="1"/>
</dbReference>
<dbReference type="PROSITE" id="PS51318">
    <property type="entry name" value="TAT"/>
    <property type="match status" value="1"/>
</dbReference>
<gene>
    <name evidence="3" type="ORF">AB0E89_11690</name>
</gene>
<keyword evidence="1" id="KW-0732">Signal</keyword>
<dbReference type="InterPro" id="IPR013830">
    <property type="entry name" value="SGNH_hydro"/>
</dbReference>
<keyword evidence="4" id="KW-1185">Reference proteome</keyword>
<dbReference type="InterPro" id="IPR006311">
    <property type="entry name" value="TAT_signal"/>
</dbReference>
<organism evidence="3 4">
    <name type="scientific">Streptomyces sp. 900129855</name>
    <dbReference type="NCBI Taxonomy" id="3155129"/>
    <lineage>
        <taxon>Bacteria</taxon>
        <taxon>Bacillati</taxon>
        <taxon>Actinomycetota</taxon>
        <taxon>Actinomycetes</taxon>
        <taxon>Kitasatosporales</taxon>
        <taxon>Streptomycetaceae</taxon>
        <taxon>Streptomyces</taxon>
    </lineage>
</organism>
<evidence type="ECO:0000313" key="4">
    <source>
        <dbReference type="Proteomes" id="UP001550739"/>
    </source>
</evidence>
<dbReference type="SUPFAM" id="SSF52266">
    <property type="entry name" value="SGNH hydrolase"/>
    <property type="match status" value="1"/>
</dbReference>
<dbReference type="Gene3D" id="3.40.50.1110">
    <property type="entry name" value="SGNH hydrolase"/>
    <property type="match status" value="1"/>
</dbReference>
<dbReference type="PANTHER" id="PTHR30383">
    <property type="entry name" value="THIOESTERASE 1/PROTEASE 1/LYSOPHOSPHOLIPASE L1"/>
    <property type="match status" value="1"/>
</dbReference>
<dbReference type="PANTHER" id="PTHR30383:SF29">
    <property type="entry name" value="SGNH HYDROLASE-TYPE ESTERASE DOMAIN-CONTAINING PROTEIN"/>
    <property type="match status" value="1"/>
</dbReference>
<evidence type="ECO:0000259" key="2">
    <source>
        <dbReference type="Pfam" id="PF13472"/>
    </source>
</evidence>
<proteinExistence type="predicted"/>
<sequence length="358" mass="37478">MSGADRRIVLNRFLSTAAAVALLAGVAPSASAASGGTDRVRPDDRRLVYEGHWGRTGEAAITVNSGSRLRFRFAGGAVHALFDVSSVTVPAQVYVSVDGGPKKLYAVDRADLAITATGRGPHTVELSVKDVYSRAGRWTPPLETGVVLTGLKGRLLGQHFVRAGELAFYGDSITQGVMALCEVNTSDCADGTAAYPTLVADALHASLTQVGFGRQGVLQTGNGGVPTAGDAYGWNFAGSPARPDRDADVIVVNQGTNDAAYGSTEFRAAYRAYLERLRSAAPHARILALRPFDGSHAADIAAVAAELADARTEFVDTTGWLSAADGDFHGAVHPSAQGHRKAADRLVALIKNLAQGRR</sequence>
<protein>
    <submittedName>
        <fullName evidence="3">GDSL-type esterase/lipase family protein</fullName>
    </submittedName>
</protein>
<evidence type="ECO:0000313" key="3">
    <source>
        <dbReference type="EMBL" id="MEU3781232.1"/>
    </source>
</evidence>
<evidence type="ECO:0000256" key="1">
    <source>
        <dbReference type="SAM" id="SignalP"/>
    </source>
</evidence>
<dbReference type="RefSeq" id="WP_334575197.1">
    <property type="nucleotide sequence ID" value="NZ_JBEZVE010000005.1"/>
</dbReference>
<reference evidence="3 4" key="1">
    <citation type="submission" date="2024-06" db="EMBL/GenBank/DDBJ databases">
        <title>The Natural Products Discovery Center: Release of the First 8490 Sequenced Strains for Exploring Actinobacteria Biosynthetic Diversity.</title>
        <authorList>
            <person name="Kalkreuter E."/>
            <person name="Kautsar S.A."/>
            <person name="Yang D."/>
            <person name="Bader C.D."/>
            <person name="Teijaro C.N."/>
            <person name="Fluegel L."/>
            <person name="Davis C.M."/>
            <person name="Simpson J.R."/>
            <person name="Lauterbach L."/>
            <person name="Steele A.D."/>
            <person name="Gui C."/>
            <person name="Meng S."/>
            <person name="Li G."/>
            <person name="Viehrig K."/>
            <person name="Ye F."/>
            <person name="Su P."/>
            <person name="Kiefer A.F."/>
            <person name="Nichols A."/>
            <person name="Cepeda A.J."/>
            <person name="Yan W."/>
            <person name="Fan B."/>
            <person name="Jiang Y."/>
            <person name="Adhikari A."/>
            <person name="Zheng C.-J."/>
            <person name="Schuster L."/>
            <person name="Cowan T.M."/>
            <person name="Smanski M.J."/>
            <person name="Chevrette M.G."/>
            <person name="De Carvalho L.P.S."/>
            <person name="Shen B."/>
        </authorList>
    </citation>
    <scope>NUCLEOTIDE SEQUENCE [LARGE SCALE GENOMIC DNA]</scope>
    <source>
        <strain evidence="3 4">NPDC033843</strain>
    </source>
</reference>
<dbReference type="EMBL" id="JBEZVE010000005">
    <property type="protein sequence ID" value="MEU3781232.1"/>
    <property type="molecule type" value="Genomic_DNA"/>
</dbReference>
<name>A0ABV2ZFA8_9ACTN</name>
<feature type="domain" description="SGNH hydrolase-type esterase" evidence="2">
    <location>
        <begin position="168"/>
        <end position="340"/>
    </location>
</feature>
<comment type="caution">
    <text evidence="3">The sequence shown here is derived from an EMBL/GenBank/DDBJ whole genome shotgun (WGS) entry which is preliminary data.</text>
</comment>
<dbReference type="InterPro" id="IPR051532">
    <property type="entry name" value="Ester_Hydrolysis_Enzymes"/>
</dbReference>
<dbReference type="Proteomes" id="UP001550739">
    <property type="component" value="Unassembled WGS sequence"/>
</dbReference>
<accession>A0ABV2ZFA8</accession>
<dbReference type="InterPro" id="IPR036514">
    <property type="entry name" value="SGNH_hydro_sf"/>
</dbReference>
<feature type="chain" id="PRO_5045375217" evidence="1">
    <location>
        <begin position="33"/>
        <end position="358"/>
    </location>
</feature>